<organism evidence="3 4">
    <name type="scientific">Ditylenchus destructor</name>
    <dbReference type="NCBI Taxonomy" id="166010"/>
    <lineage>
        <taxon>Eukaryota</taxon>
        <taxon>Metazoa</taxon>
        <taxon>Ecdysozoa</taxon>
        <taxon>Nematoda</taxon>
        <taxon>Chromadorea</taxon>
        <taxon>Rhabditida</taxon>
        <taxon>Tylenchina</taxon>
        <taxon>Tylenchomorpha</taxon>
        <taxon>Sphaerularioidea</taxon>
        <taxon>Anguinidae</taxon>
        <taxon>Anguininae</taxon>
        <taxon>Ditylenchus</taxon>
    </lineage>
</organism>
<evidence type="ECO:0000313" key="4">
    <source>
        <dbReference type="Proteomes" id="UP001201812"/>
    </source>
</evidence>
<reference evidence="3" key="1">
    <citation type="submission" date="2022-01" db="EMBL/GenBank/DDBJ databases">
        <title>Genome Sequence Resource for Two Populations of Ditylenchus destructor, the Migratory Endoparasitic Phytonematode.</title>
        <authorList>
            <person name="Zhang H."/>
            <person name="Lin R."/>
            <person name="Xie B."/>
        </authorList>
    </citation>
    <scope>NUCLEOTIDE SEQUENCE</scope>
    <source>
        <strain evidence="3">BazhouSP</strain>
    </source>
</reference>
<dbReference type="EMBL" id="JAKKPZ010000142">
    <property type="protein sequence ID" value="KAI1700536.1"/>
    <property type="molecule type" value="Genomic_DNA"/>
</dbReference>
<dbReference type="InterPro" id="IPR011021">
    <property type="entry name" value="Arrestin-like_N"/>
</dbReference>
<comment type="caution">
    <text evidence="3">The sequence shown here is derived from an EMBL/GenBank/DDBJ whole genome shotgun (WGS) entry which is preliminary data.</text>
</comment>
<dbReference type="GO" id="GO:0005737">
    <property type="term" value="C:cytoplasm"/>
    <property type="evidence" value="ECO:0007669"/>
    <property type="project" value="TreeGrafter"/>
</dbReference>
<proteinExistence type="inferred from homology"/>
<evidence type="ECO:0000256" key="1">
    <source>
        <dbReference type="ARBA" id="ARBA00005298"/>
    </source>
</evidence>
<name>A0AAD4MNK5_9BILA</name>
<accession>A0AAD4MNK5</accession>
<gene>
    <name evidence="3" type="ORF">DdX_16644</name>
</gene>
<dbReference type="InterPro" id="IPR014752">
    <property type="entry name" value="Arrestin-like_C"/>
</dbReference>
<dbReference type="SUPFAM" id="SSF81296">
    <property type="entry name" value="E set domains"/>
    <property type="match status" value="1"/>
</dbReference>
<dbReference type="PANTHER" id="PTHR11188:SF159">
    <property type="entry name" value="ARRESTIN C-TERMINAL-LIKE DOMAIN-CONTAINING PROTEIN"/>
    <property type="match status" value="1"/>
</dbReference>
<dbReference type="GO" id="GO:0015031">
    <property type="term" value="P:protein transport"/>
    <property type="evidence" value="ECO:0007669"/>
    <property type="project" value="TreeGrafter"/>
</dbReference>
<dbReference type="InterPro" id="IPR050357">
    <property type="entry name" value="Arrestin_domain-protein"/>
</dbReference>
<dbReference type="PANTHER" id="PTHR11188">
    <property type="entry name" value="ARRESTIN DOMAIN CONTAINING PROTEIN"/>
    <property type="match status" value="1"/>
</dbReference>
<sequence>MKIDHFDLTLEKEGYGEYYMAGEELKGVIEVHVVEKVRIARLSVRIIGSCQTAWRNKLMETVYESKELILDEYKDLTSELALHCSEALEILEGQHKITFRIKLPLDVVSSIEKENHGLVKYTCMAVLDVPEGGDSEIVAECDFGVVSLLNLDAPHFCLPTSSREQVNIIGFCCHRPKGYISADVKVSELGLLPGETVRVCLTVENTVKKAKAKKHTGMHQCALLSLCQQLDFRAANRQDPKQWDHKSLTTAVHSCGTCKANQVKGPETKYIDFVIPNGLPPTSARAGGLVVCSYFFRLDMAHFDVIVPVIIGSQKTLIDTGGPQAIKE</sequence>
<dbReference type="Gene3D" id="2.60.40.640">
    <property type="match status" value="2"/>
</dbReference>
<comment type="similarity">
    <text evidence="1">Belongs to the arrestin family.</text>
</comment>
<evidence type="ECO:0000259" key="2">
    <source>
        <dbReference type="Pfam" id="PF00339"/>
    </source>
</evidence>
<dbReference type="AlphaFoldDB" id="A0AAD4MNK5"/>
<dbReference type="InterPro" id="IPR014756">
    <property type="entry name" value="Ig_E-set"/>
</dbReference>
<keyword evidence="4" id="KW-1185">Reference proteome</keyword>
<evidence type="ECO:0000313" key="3">
    <source>
        <dbReference type="EMBL" id="KAI1700536.1"/>
    </source>
</evidence>
<dbReference type="Pfam" id="PF00339">
    <property type="entry name" value="Arrestin_N"/>
    <property type="match status" value="1"/>
</dbReference>
<dbReference type="Proteomes" id="UP001201812">
    <property type="component" value="Unassembled WGS sequence"/>
</dbReference>
<protein>
    <submittedName>
        <fullName evidence="3">Arrestin domain-containing protein 17</fullName>
    </submittedName>
</protein>
<feature type="domain" description="Arrestin-like N-terminal" evidence="2">
    <location>
        <begin position="17"/>
        <end position="151"/>
    </location>
</feature>